<dbReference type="AlphaFoldDB" id="A0AAV4NIX3"/>
<feature type="transmembrane region" description="Helical" evidence="1">
    <location>
        <begin position="17"/>
        <end position="38"/>
    </location>
</feature>
<reference evidence="2 3" key="1">
    <citation type="submission" date="2021-06" db="EMBL/GenBank/DDBJ databases">
        <title>Caerostris extrusa draft genome.</title>
        <authorList>
            <person name="Kono N."/>
            <person name="Arakawa K."/>
        </authorList>
    </citation>
    <scope>NUCLEOTIDE SEQUENCE [LARGE SCALE GENOMIC DNA]</scope>
</reference>
<organism evidence="2 3">
    <name type="scientific">Caerostris extrusa</name>
    <name type="common">Bark spider</name>
    <name type="synonym">Caerostris bankana</name>
    <dbReference type="NCBI Taxonomy" id="172846"/>
    <lineage>
        <taxon>Eukaryota</taxon>
        <taxon>Metazoa</taxon>
        <taxon>Ecdysozoa</taxon>
        <taxon>Arthropoda</taxon>
        <taxon>Chelicerata</taxon>
        <taxon>Arachnida</taxon>
        <taxon>Araneae</taxon>
        <taxon>Araneomorphae</taxon>
        <taxon>Entelegynae</taxon>
        <taxon>Araneoidea</taxon>
        <taxon>Araneidae</taxon>
        <taxon>Caerostris</taxon>
    </lineage>
</organism>
<accession>A0AAV4NIX3</accession>
<keyword evidence="1" id="KW-0812">Transmembrane</keyword>
<evidence type="ECO:0000256" key="1">
    <source>
        <dbReference type="SAM" id="Phobius"/>
    </source>
</evidence>
<keyword evidence="1" id="KW-1133">Transmembrane helix</keyword>
<proteinExistence type="predicted"/>
<protein>
    <submittedName>
        <fullName evidence="2">Uncharacterized protein</fullName>
    </submittedName>
</protein>
<sequence>MIPLKTNFPGEIDGIEIFLLPIFVILPLVSLFTTRLSWQETSKILWDLVVLISEPLPPNPKGIIALSLQSKQMDHKPISWGRFRQDSPSLNRSSSDENIALVLV</sequence>
<dbReference type="Proteomes" id="UP001054945">
    <property type="component" value="Unassembled WGS sequence"/>
</dbReference>
<keyword evidence="1" id="KW-0472">Membrane</keyword>
<evidence type="ECO:0000313" key="2">
    <source>
        <dbReference type="EMBL" id="GIX83681.1"/>
    </source>
</evidence>
<name>A0AAV4NIX3_CAEEX</name>
<evidence type="ECO:0000313" key="3">
    <source>
        <dbReference type="Proteomes" id="UP001054945"/>
    </source>
</evidence>
<gene>
    <name evidence="2" type="ORF">CEXT_398121</name>
</gene>
<comment type="caution">
    <text evidence="2">The sequence shown here is derived from an EMBL/GenBank/DDBJ whole genome shotgun (WGS) entry which is preliminary data.</text>
</comment>
<dbReference type="EMBL" id="BPLR01003356">
    <property type="protein sequence ID" value="GIX83681.1"/>
    <property type="molecule type" value="Genomic_DNA"/>
</dbReference>
<keyword evidence="3" id="KW-1185">Reference proteome</keyword>